<proteinExistence type="predicted"/>
<gene>
    <name evidence="3" type="ORF">QO005_002629</name>
</gene>
<comment type="caution">
    <text evidence="3">The sequence shown here is derived from an EMBL/GenBank/DDBJ whole genome shotgun (WGS) entry which is preliminary data.</text>
</comment>
<organism evidence="3 4">
    <name type="scientific">Rhizobium paknamense</name>
    <dbReference type="NCBI Taxonomy" id="1206817"/>
    <lineage>
        <taxon>Bacteria</taxon>
        <taxon>Pseudomonadati</taxon>
        <taxon>Pseudomonadota</taxon>
        <taxon>Alphaproteobacteria</taxon>
        <taxon>Hyphomicrobiales</taxon>
        <taxon>Rhizobiaceae</taxon>
        <taxon>Rhizobium/Agrobacterium group</taxon>
        <taxon>Rhizobium</taxon>
    </lineage>
</organism>
<keyword evidence="4" id="KW-1185">Reference proteome</keyword>
<feature type="compositionally biased region" description="Basic and acidic residues" evidence="1">
    <location>
        <begin position="7"/>
        <end position="16"/>
    </location>
</feature>
<dbReference type="Proteomes" id="UP001235269">
    <property type="component" value="Unassembled WGS sequence"/>
</dbReference>
<dbReference type="RefSeq" id="WP_370878065.1">
    <property type="nucleotide sequence ID" value="NZ_JAUSWH010000007.1"/>
</dbReference>
<evidence type="ECO:0000259" key="2">
    <source>
        <dbReference type="Pfam" id="PF18557"/>
    </source>
</evidence>
<accession>A0ABU0IDG6</accession>
<dbReference type="InterPro" id="IPR041649">
    <property type="entry name" value="NepR"/>
</dbReference>
<name>A0ABU0IDG6_9HYPH</name>
<protein>
    <recommendedName>
        <fullName evidence="2">Anti-sigma factor NepR domain-containing protein</fullName>
    </recommendedName>
</protein>
<feature type="domain" description="Anti-sigma factor NepR" evidence="2">
    <location>
        <begin position="26"/>
        <end position="58"/>
    </location>
</feature>
<evidence type="ECO:0000313" key="4">
    <source>
        <dbReference type="Proteomes" id="UP001235269"/>
    </source>
</evidence>
<sequence length="72" mass="7976">MNNNYHNMKDAGDEAPGHAQSGTHHTISAKLKHFYNTVQEEGIPDRFVELLERLEAAEKQAGTGSAIKDKAR</sequence>
<evidence type="ECO:0000313" key="3">
    <source>
        <dbReference type="EMBL" id="MDQ0456288.1"/>
    </source>
</evidence>
<reference evidence="3 4" key="1">
    <citation type="submission" date="2023-07" db="EMBL/GenBank/DDBJ databases">
        <title>Genomic Encyclopedia of Type Strains, Phase IV (KMG-IV): sequencing the most valuable type-strain genomes for metagenomic binning, comparative biology and taxonomic classification.</title>
        <authorList>
            <person name="Goeker M."/>
        </authorList>
    </citation>
    <scope>NUCLEOTIDE SEQUENCE [LARGE SCALE GENOMIC DNA]</scope>
    <source>
        <strain evidence="3 4">DSM 100301</strain>
    </source>
</reference>
<feature type="region of interest" description="Disordered" evidence="1">
    <location>
        <begin position="1"/>
        <end position="25"/>
    </location>
</feature>
<evidence type="ECO:0000256" key="1">
    <source>
        <dbReference type="SAM" id="MobiDB-lite"/>
    </source>
</evidence>
<dbReference type="Pfam" id="PF18557">
    <property type="entry name" value="NepR"/>
    <property type="match status" value="1"/>
</dbReference>
<dbReference type="EMBL" id="JAUSWH010000007">
    <property type="protein sequence ID" value="MDQ0456288.1"/>
    <property type="molecule type" value="Genomic_DNA"/>
</dbReference>